<dbReference type="Gene3D" id="3.30.930.30">
    <property type="match status" value="1"/>
</dbReference>
<dbReference type="EMBL" id="JACGCU010000041">
    <property type="protein sequence ID" value="MBA6061444.1"/>
    <property type="molecule type" value="Genomic_DNA"/>
</dbReference>
<feature type="coiled-coil region" evidence="1">
    <location>
        <begin position="208"/>
        <end position="281"/>
    </location>
</feature>
<dbReference type="Proteomes" id="UP000556620">
    <property type="component" value="Unassembled WGS sequence"/>
</dbReference>
<name>A0A7W2PUN3_9PSED</name>
<keyword evidence="1" id="KW-0175">Coiled coil</keyword>
<evidence type="ECO:0000313" key="2">
    <source>
        <dbReference type="EMBL" id="MBA6061444.1"/>
    </source>
</evidence>
<reference evidence="2 3" key="1">
    <citation type="submission" date="2020-07" db="EMBL/GenBank/DDBJ databases">
        <title>Diversity of carbapenemase encoding genes among Pseudomonas putida group clinical isolates in a tertiary Brazilian hospital.</title>
        <authorList>
            <person name="Alberto-Lei F."/>
            <person name="Nodari C.S."/>
            <person name="Streling A.P."/>
            <person name="Paulino J.T."/>
            <person name="Bessa-Neto F.O."/>
            <person name="Cayo R."/>
            <person name="Gales A.C."/>
        </authorList>
    </citation>
    <scope>NUCLEOTIDE SEQUENCE [LARGE SCALE GENOMIC DNA]</scope>
    <source>
        <strain evidence="2 3">14535</strain>
    </source>
</reference>
<gene>
    <name evidence="2" type="ORF">H4C44_19975</name>
</gene>
<sequence length="361" mass="41521">MNNYVSFNAKYYKNSQSEGEIGHVQRVFAENKNSIKELQKNNFDCGYSIIDKYKDIYAQAEQHKGKKLQKNANTFIDGVLAFSRDQFELLMENPQYKRVISNHIDDFMQQVKAQTGLEPVGWAFHADEGHKDPETGDLKINYHAQLIFFNHDFKTGKAPLRELKQRGSESAWSKLQDLAGQVFQPLGFVRGISKDMTHQRHTEKDDFIAQKQAEIERLQAELENEKNHQNRALQNNMELLEAAATATDEILKDVNGAIDIINRMESKRESEKELKEQILKNIKGGVEIYNKTPALQAAAKAFSGQFPKFTEGLKKTYQKLLEFFNIDTSGDPEYMLKNAQENIAKVEQQNAEVKRRLLKLK</sequence>
<organism evidence="2 3">
    <name type="scientific">Pseudomonas juntendi</name>
    <dbReference type="NCBI Taxonomy" id="2666183"/>
    <lineage>
        <taxon>Bacteria</taxon>
        <taxon>Pseudomonadati</taxon>
        <taxon>Pseudomonadota</taxon>
        <taxon>Gammaproteobacteria</taxon>
        <taxon>Pseudomonadales</taxon>
        <taxon>Pseudomonadaceae</taxon>
        <taxon>Pseudomonas</taxon>
    </lineage>
</organism>
<evidence type="ECO:0000256" key="1">
    <source>
        <dbReference type="SAM" id="Coils"/>
    </source>
</evidence>
<evidence type="ECO:0000313" key="3">
    <source>
        <dbReference type="Proteomes" id="UP000556620"/>
    </source>
</evidence>
<comment type="caution">
    <text evidence="2">The sequence shown here is derived from an EMBL/GenBank/DDBJ whole genome shotgun (WGS) entry which is preliminary data.</text>
</comment>
<accession>A0A7W2PUN3</accession>
<dbReference type="RefSeq" id="WP_182367718.1">
    <property type="nucleotide sequence ID" value="NZ_JACGCU010000041.1"/>
</dbReference>
<dbReference type="AlphaFoldDB" id="A0A7W2PUN3"/>
<protein>
    <recommendedName>
        <fullName evidence="4">Mobilization protein</fullName>
    </recommendedName>
</protein>
<proteinExistence type="predicted"/>
<evidence type="ECO:0008006" key="4">
    <source>
        <dbReference type="Google" id="ProtNLM"/>
    </source>
</evidence>